<dbReference type="RefSeq" id="WP_096358476.1">
    <property type="nucleotide sequence ID" value="NZ_AP014946.1"/>
</dbReference>
<dbReference type="OrthoDB" id="8963394at2"/>
<organism evidence="1 2">
    <name type="scientific">Variibacter gotjawalensis</name>
    <dbReference type="NCBI Taxonomy" id="1333996"/>
    <lineage>
        <taxon>Bacteria</taxon>
        <taxon>Pseudomonadati</taxon>
        <taxon>Pseudomonadota</taxon>
        <taxon>Alphaproteobacteria</taxon>
        <taxon>Hyphomicrobiales</taxon>
        <taxon>Nitrobacteraceae</taxon>
        <taxon>Variibacter</taxon>
    </lineage>
</organism>
<sequence length="153" mass="16740">MMITSHRDKIARLNSLRARLDPLEDFELWFWSTMTAGTNAVNAALHHAGLTKEESAFPSQPGVYSVATGDSGNAFRSELRALGDVLHVGRPPVPGTIPPDIAEMMTVMEIIEHYRDPCTRGDMAIDRQTVSACDKAYLRCAALLETRLGGARA</sequence>
<dbReference type="Proteomes" id="UP000236884">
    <property type="component" value="Chromosome"/>
</dbReference>
<accession>A0A0S3Q0V7</accession>
<evidence type="ECO:0000313" key="1">
    <source>
        <dbReference type="EMBL" id="BAT61830.1"/>
    </source>
</evidence>
<reference evidence="1 2" key="1">
    <citation type="submission" date="2015-08" db="EMBL/GenBank/DDBJ databases">
        <title>Investigation of the bacterial diversity of lava forest soil.</title>
        <authorList>
            <person name="Lee J.S."/>
        </authorList>
    </citation>
    <scope>NUCLEOTIDE SEQUENCE [LARGE SCALE GENOMIC DNA]</scope>
    <source>
        <strain evidence="1 2">GJW-30</strain>
    </source>
</reference>
<dbReference type="KEGG" id="vgo:GJW-30_1_04392"/>
<keyword evidence="2" id="KW-1185">Reference proteome</keyword>
<gene>
    <name evidence="1" type="ORF">GJW-30_1_04392</name>
</gene>
<name>A0A0S3Q0V7_9BRAD</name>
<dbReference type="EMBL" id="AP014946">
    <property type="protein sequence ID" value="BAT61830.1"/>
    <property type="molecule type" value="Genomic_DNA"/>
</dbReference>
<dbReference type="AlphaFoldDB" id="A0A0S3Q0V7"/>
<evidence type="ECO:0008006" key="3">
    <source>
        <dbReference type="Google" id="ProtNLM"/>
    </source>
</evidence>
<evidence type="ECO:0000313" key="2">
    <source>
        <dbReference type="Proteomes" id="UP000236884"/>
    </source>
</evidence>
<protein>
    <recommendedName>
        <fullName evidence="3">HEPN domain-containing protein</fullName>
    </recommendedName>
</protein>
<proteinExistence type="predicted"/>